<dbReference type="Proteomes" id="UP001157125">
    <property type="component" value="Unassembled WGS sequence"/>
</dbReference>
<keyword evidence="3 6" id="KW-0812">Transmembrane</keyword>
<feature type="transmembrane region" description="Helical" evidence="6">
    <location>
        <begin position="203"/>
        <end position="228"/>
    </location>
</feature>
<dbReference type="Pfam" id="PF03706">
    <property type="entry name" value="LPG_synthase_TM"/>
    <property type="match status" value="1"/>
</dbReference>
<evidence type="ECO:0000256" key="2">
    <source>
        <dbReference type="ARBA" id="ARBA00022475"/>
    </source>
</evidence>
<evidence type="ECO:0000256" key="1">
    <source>
        <dbReference type="ARBA" id="ARBA00004651"/>
    </source>
</evidence>
<feature type="transmembrane region" description="Helical" evidence="6">
    <location>
        <begin position="290"/>
        <end position="314"/>
    </location>
</feature>
<feature type="transmembrane region" description="Helical" evidence="6">
    <location>
        <begin position="100"/>
        <end position="120"/>
    </location>
</feature>
<sequence length="399" mass="42210">MGEVATSTLARRLDNVQVLAATAAIVGADRAVDAAFRALGEDIIEQVAPLLQAIVLPRATQRVLKEQGDVLKETRAAIVARVPDAEIEQQNITRFGWRTIVLFAAAVLIGTVILTTFNTQDIVGALSTANPWWILGALLWSFVTYIGAALAMLAFSPVRLPWMRVLLAQVAAGYIAVAVPAGVGPAALNLRLLTRRKVTGPLAVATVALVQVSAVVVTVIGLLTLTLVTGSQGTLAALPSTAVLIGIGAAAAVITAFMLIPKVRRWTLAKIMPTLRQTWPRLVQILGQPWRLAVGLAGNLIQTVAFVGTFYCTLEAFGQDLAIIDVTILFFLSNAVGAVVPTPGGLGAVEASLIAGLTGAGVPLPVATPVVLIYRFITYWLRIPLGYVAMNWMTRKGEM</sequence>
<dbReference type="InterPro" id="IPR022791">
    <property type="entry name" value="L-PG_synthase/AglD"/>
</dbReference>
<keyword evidence="4 6" id="KW-1133">Transmembrane helix</keyword>
<evidence type="ECO:0000313" key="8">
    <source>
        <dbReference type="Proteomes" id="UP001157125"/>
    </source>
</evidence>
<dbReference type="EMBL" id="BSUN01000001">
    <property type="protein sequence ID" value="GMA35825.1"/>
    <property type="molecule type" value="Genomic_DNA"/>
</dbReference>
<name>A0ABQ6IDL3_9MICO</name>
<keyword evidence="2" id="KW-1003">Cell membrane</keyword>
<keyword evidence="5 6" id="KW-0472">Membrane</keyword>
<dbReference type="PANTHER" id="PTHR39087:SF2">
    <property type="entry name" value="UPF0104 MEMBRANE PROTEIN MJ1595"/>
    <property type="match status" value="1"/>
</dbReference>
<evidence type="ECO:0000313" key="7">
    <source>
        <dbReference type="EMBL" id="GMA35825.1"/>
    </source>
</evidence>
<accession>A0ABQ6IDL3</accession>
<evidence type="ECO:0000256" key="6">
    <source>
        <dbReference type="SAM" id="Phobius"/>
    </source>
</evidence>
<protein>
    <recommendedName>
        <fullName evidence="9">Flippase-like domain-containing protein</fullName>
    </recommendedName>
</protein>
<feature type="transmembrane region" description="Helical" evidence="6">
    <location>
        <begin position="352"/>
        <end position="374"/>
    </location>
</feature>
<feature type="transmembrane region" description="Helical" evidence="6">
    <location>
        <begin position="165"/>
        <end position="183"/>
    </location>
</feature>
<comment type="subcellular location">
    <subcellularLocation>
        <location evidence="1">Cell membrane</location>
        <topology evidence="1">Multi-pass membrane protein</topology>
    </subcellularLocation>
</comment>
<proteinExistence type="predicted"/>
<comment type="caution">
    <text evidence="7">The sequence shown here is derived from an EMBL/GenBank/DDBJ whole genome shotgun (WGS) entry which is preliminary data.</text>
</comment>
<organism evidence="7 8">
    <name type="scientific">Demequina litorisediminis</name>
    <dbReference type="NCBI Taxonomy" id="1849022"/>
    <lineage>
        <taxon>Bacteria</taxon>
        <taxon>Bacillati</taxon>
        <taxon>Actinomycetota</taxon>
        <taxon>Actinomycetes</taxon>
        <taxon>Micrococcales</taxon>
        <taxon>Demequinaceae</taxon>
        <taxon>Demequina</taxon>
    </lineage>
</organism>
<evidence type="ECO:0000256" key="5">
    <source>
        <dbReference type="ARBA" id="ARBA00023136"/>
    </source>
</evidence>
<keyword evidence="8" id="KW-1185">Reference proteome</keyword>
<feature type="transmembrane region" description="Helical" evidence="6">
    <location>
        <begin position="321"/>
        <end position="340"/>
    </location>
</feature>
<evidence type="ECO:0000256" key="4">
    <source>
        <dbReference type="ARBA" id="ARBA00022989"/>
    </source>
</evidence>
<evidence type="ECO:0008006" key="9">
    <source>
        <dbReference type="Google" id="ProtNLM"/>
    </source>
</evidence>
<dbReference type="PANTHER" id="PTHR39087">
    <property type="entry name" value="UPF0104 MEMBRANE PROTEIN MJ1595"/>
    <property type="match status" value="1"/>
</dbReference>
<dbReference type="NCBIfam" id="TIGR00374">
    <property type="entry name" value="flippase-like domain"/>
    <property type="match status" value="1"/>
</dbReference>
<feature type="transmembrane region" description="Helical" evidence="6">
    <location>
        <begin position="235"/>
        <end position="260"/>
    </location>
</feature>
<evidence type="ECO:0000256" key="3">
    <source>
        <dbReference type="ARBA" id="ARBA00022692"/>
    </source>
</evidence>
<reference evidence="8" key="1">
    <citation type="journal article" date="2019" name="Int. J. Syst. Evol. Microbiol.">
        <title>The Global Catalogue of Microorganisms (GCM) 10K type strain sequencing project: providing services to taxonomists for standard genome sequencing and annotation.</title>
        <authorList>
            <consortium name="The Broad Institute Genomics Platform"/>
            <consortium name="The Broad Institute Genome Sequencing Center for Infectious Disease"/>
            <person name="Wu L."/>
            <person name="Ma J."/>
        </authorList>
    </citation>
    <scope>NUCLEOTIDE SEQUENCE [LARGE SCALE GENOMIC DNA]</scope>
    <source>
        <strain evidence="8">NBRC 112299</strain>
    </source>
</reference>
<gene>
    <name evidence="7" type="ORF">GCM10025876_20290</name>
</gene>
<feature type="transmembrane region" description="Helical" evidence="6">
    <location>
        <begin position="132"/>
        <end position="153"/>
    </location>
</feature>
<dbReference type="RefSeq" id="WP_284328218.1">
    <property type="nucleotide sequence ID" value="NZ_BSUN01000001.1"/>
</dbReference>